<name>A0A023DG61_9BACL</name>
<dbReference type="Pfam" id="PF07944">
    <property type="entry name" value="Beta-AFase-like_GH127_cat"/>
    <property type="match status" value="1"/>
</dbReference>
<feature type="domain" description="Non-reducing end beta-L-arabinofuranosidase-like GH127 middle" evidence="2">
    <location>
        <begin position="422"/>
        <end position="518"/>
    </location>
</feature>
<feature type="domain" description="Non-reducing end beta-L-arabinofuranosidase-like GH127 C-terminal" evidence="3">
    <location>
        <begin position="521"/>
        <end position="632"/>
    </location>
</feature>
<dbReference type="InterPro" id="IPR049046">
    <property type="entry name" value="Beta-AFase-like_GH127_middle"/>
</dbReference>
<keyword evidence="5" id="KW-1185">Reference proteome</keyword>
<dbReference type="InterPro" id="IPR008928">
    <property type="entry name" value="6-hairpin_glycosidase_sf"/>
</dbReference>
<accession>A0A023DG61</accession>
<dbReference type="SUPFAM" id="SSF48208">
    <property type="entry name" value="Six-hairpin glycosidases"/>
    <property type="match status" value="1"/>
</dbReference>
<gene>
    <name evidence="4" type="ORF">GCA01S_030_00620</name>
</gene>
<proteinExistence type="predicted"/>
<evidence type="ECO:0000313" key="5">
    <source>
        <dbReference type="Proteomes" id="UP000023561"/>
    </source>
</evidence>
<dbReference type="InterPro" id="IPR049049">
    <property type="entry name" value="Beta-AFase-like_GH127_C"/>
</dbReference>
<evidence type="ECO:0000259" key="2">
    <source>
        <dbReference type="Pfam" id="PF20736"/>
    </source>
</evidence>
<dbReference type="InterPro" id="IPR049174">
    <property type="entry name" value="Beta-AFase-like"/>
</dbReference>
<dbReference type="Proteomes" id="UP000023561">
    <property type="component" value="Unassembled WGS sequence"/>
</dbReference>
<evidence type="ECO:0000259" key="1">
    <source>
        <dbReference type="Pfam" id="PF07944"/>
    </source>
</evidence>
<dbReference type="RefSeq" id="WP_042409386.1">
    <property type="nucleotide sequence ID" value="NZ_BAWO01000030.1"/>
</dbReference>
<dbReference type="OrthoDB" id="9757939at2"/>
<evidence type="ECO:0000259" key="3">
    <source>
        <dbReference type="Pfam" id="PF20737"/>
    </source>
</evidence>
<reference evidence="4 5" key="1">
    <citation type="submission" date="2014-04" db="EMBL/GenBank/DDBJ databases">
        <title>Whole genome shotgun sequence of Geobacillus caldoxylosilyticus NBRC 107762.</title>
        <authorList>
            <person name="Hosoyama A."/>
            <person name="Hosoyama Y."/>
            <person name="Katano-Makiyama Y."/>
            <person name="Tsuchikane K."/>
            <person name="Ohji S."/>
            <person name="Ichikawa N."/>
            <person name="Yamazoe A."/>
            <person name="Fujita N."/>
        </authorList>
    </citation>
    <scope>NUCLEOTIDE SEQUENCE [LARGE SCALE GENOMIC DNA]</scope>
    <source>
        <strain evidence="4 5">NBRC 107762</strain>
    </source>
</reference>
<dbReference type="InterPro" id="IPR012878">
    <property type="entry name" value="Beta-AFase-like_GH127_cat"/>
</dbReference>
<protein>
    <recommendedName>
        <fullName evidence="6">Glycoside hydrolase family 127 protein</fullName>
    </recommendedName>
</protein>
<comment type="caution">
    <text evidence="4">The sequence shown here is derived from an EMBL/GenBank/DDBJ whole genome shotgun (WGS) entry which is preliminary data.</text>
</comment>
<feature type="domain" description="Non-reducing end beta-L-arabinofuranosidase-like GH127 catalytic" evidence="1">
    <location>
        <begin position="16"/>
        <end position="411"/>
    </location>
</feature>
<dbReference type="PANTHER" id="PTHR43465:SF2">
    <property type="entry name" value="DUF1680 DOMAIN PROTEIN (AFU_ORTHOLOGUE AFUA_1G08910)"/>
    <property type="match status" value="1"/>
</dbReference>
<dbReference type="GO" id="GO:0005975">
    <property type="term" value="P:carbohydrate metabolic process"/>
    <property type="evidence" value="ECO:0007669"/>
    <property type="project" value="InterPro"/>
</dbReference>
<dbReference type="Pfam" id="PF20737">
    <property type="entry name" value="Glyco_hydro127C"/>
    <property type="match status" value="1"/>
</dbReference>
<organism evidence="4 5">
    <name type="scientific">Parageobacillus caldoxylosilyticus NBRC 107762</name>
    <dbReference type="NCBI Taxonomy" id="1220594"/>
    <lineage>
        <taxon>Bacteria</taxon>
        <taxon>Bacillati</taxon>
        <taxon>Bacillota</taxon>
        <taxon>Bacilli</taxon>
        <taxon>Bacillales</taxon>
        <taxon>Anoxybacillaceae</taxon>
        <taxon>Saccharococcus</taxon>
    </lineage>
</organism>
<dbReference type="Pfam" id="PF20736">
    <property type="entry name" value="Glyco_hydro127M"/>
    <property type="match status" value="1"/>
</dbReference>
<sequence length="634" mass="73199">MNKLVRNGLEPVPFTKVTIEDHFWAPRIRINREHTIPFQYQKCKETGRIDAFKLNWKPGMEPVPHIFWDSDVAKWIEAASYSLATHPDHDLERLLDEVIDLVASAQQPDGYLNIYFTVVEPEKRWTDLRDAHELYCAGHLIEAGVAHYAATGKRKLLDVVCRYADYIDTVFGPEENKKKGYCGHPEIELALVKLYRVTGEERYLKLSKFFVDERGKEPNYFEEEKKKYGPGYFEELFKTFGNLKEYNQSHKPVREQDKAVGHAVRAMYLYCAMADLAKETGDESLKIACERLWENVHKKNMYITGGIGSTAKHEGFTFDYDLPNETAYAETCAAIGLVFWNHRMLQLDCSGKYADALERALYNGVISGISLDGTKFFYENPLASLGNVHRKEWFDVSCCPPNLARLLASLGQYIYSQNEKEVAVHLYIQGSVNLDIQGKSILLKQKTNYPWDGNILIDLEMEQPSTFALKLRIPGWARQATVKINGEVFDIKQHLEKNYVKIERKWNNHDQVELVFPMPIERVYTNPNVRYNRNCVAIQRGPLVYCLEGADNPEPLYRISLPKNEVLHSHFDEQLLGGVVKITGKAVFYNDFDWDGELYRTSLPAPQQFEFTAIPYYAWDNRKPGQMLVWIPEI</sequence>
<dbReference type="PANTHER" id="PTHR43465">
    <property type="entry name" value="DUF1680 DOMAIN PROTEIN (AFU_ORTHOLOGUE AFUA_1G08910)"/>
    <property type="match status" value="1"/>
</dbReference>
<dbReference type="AlphaFoldDB" id="A0A023DG61"/>
<dbReference type="EMBL" id="BAWO01000030">
    <property type="protein sequence ID" value="GAJ39981.1"/>
    <property type="molecule type" value="Genomic_DNA"/>
</dbReference>
<evidence type="ECO:0008006" key="6">
    <source>
        <dbReference type="Google" id="ProtNLM"/>
    </source>
</evidence>
<evidence type="ECO:0000313" key="4">
    <source>
        <dbReference type="EMBL" id="GAJ39981.1"/>
    </source>
</evidence>